<protein>
    <submittedName>
        <fullName evidence="1">Trypsin-like peptidase domain-containing protein</fullName>
    </submittedName>
</protein>
<dbReference type="EMBL" id="JBHSFP010000015">
    <property type="protein sequence ID" value="MFC4533377.1"/>
    <property type="molecule type" value="Genomic_DNA"/>
</dbReference>
<organism evidence="1 2">
    <name type="scientific">Sphaerisporangium dianthi</name>
    <dbReference type="NCBI Taxonomy" id="1436120"/>
    <lineage>
        <taxon>Bacteria</taxon>
        <taxon>Bacillati</taxon>
        <taxon>Actinomycetota</taxon>
        <taxon>Actinomycetes</taxon>
        <taxon>Streptosporangiales</taxon>
        <taxon>Streptosporangiaceae</taxon>
        <taxon>Sphaerisporangium</taxon>
    </lineage>
</organism>
<dbReference type="Gene3D" id="1.25.40.10">
    <property type="entry name" value="Tetratricopeptide repeat domain"/>
    <property type="match status" value="1"/>
</dbReference>
<dbReference type="Proteomes" id="UP001596004">
    <property type="component" value="Unassembled WGS sequence"/>
</dbReference>
<dbReference type="RefSeq" id="WP_380842792.1">
    <property type="nucleotide sequence ID" value="NZ_JBHSFP010000015.1"/>
</dbReference>
<keyword evidence="2" id="KW-1185">Reference proteome</keyword>
<gene>
    <name evidence="1" type="ORF">ACFO60_21610</name>
</gene>
<proteinExistence type="predicted"/>
<comment type="caution">
    <text evidence="1">The sequence shown here is derived from an EMBL/GenBank/DDBJ whole genome shotgun (WGS) entry which is preliminary data.</text>
</comment>
<dbReference type="InterPro" id="IPR009003">
    <property type="entry name" value="Peptidase_S1_PA"/>
</dbReference>
<dbReference type="InterPro" id="IPR011990">
    <property type="entry name" value="TPR-like_helical_dom_sf"/>
</dbReference>
<reference evidence="2" key="1">
    <citation type="journal article" date="2019" name="Int. J. Syst. Evol. Microbiol.">
        <title>The Global Catalogue of Microorganisms (GCM) 10K type strain sequencing project: providing services to taxonomists for standard genome sequencing and annotation.</title>
        <authorList>
            <consortium name="The Broad Institute Genomics Platform"/>
            <consortium name="The Broad Institute Genome Sequencing Center for Infectious Disease"/>
            <person name="Wu L."/>
            <person name="Ma J."/>
        </authorList>
    </citation>
    <scope>NUCLEOTIDE SEQUENCE [LARGE SCALE GENOMIC DNA]</scope>
    <source>
        <strain evidence="2">CGMCC 4.7132</strain>
    </source>
</reference>
<sequence length="1441" mass="154813">MAAPGPRFDAVVELLVSWPGGDRSQASGHRVGDRHVLTARHAVARGARSAESVDVRFGGTGDGRVHPARPVWSSRAPYGDLALLELGQDSRPPAFVPVPLAKVTPAHPARPRCEIIGFPRHARRGHPSGRGGFRERVVVESTVSTAGAKRGLLEIPLDNRQFEDMNGWIGISGAGVFVEGSFVGVVVRMDSSRRMLLAEQLGVATGDIRVSIPGCDEPADSARRLRRLLGGDSFDLPPARRRAGYRDRVEAIAARCPRLSGREREREMLRRFPGPYLLCGGIPWSGKTSLAASFAADPGPGIDVVSFFASRPEGQQEHELWTAVTDQLAAIAHERPPADPKGAFDGLWRRAAEMSRSDDRTLVLLLDGLDELDEDSSGPIGPRLPWFVPDTARVILFSRPNPRIGARVSPDHPLLAGATAVELEPSEHARMARDRAAAELSGLLTAEDGLPRLVLGLLTVAGPLSAPEGSGLLREQGFDVDRGGVQRVFDRAVSGRVLLHADIDDGGRYAFSHEALREGTELGVDHHMLDRHLTAIRTWGDRYQAAGWPDDTPRCLADEYARTLIRAGDRDRLVALLTSPERLALLRLVTGSDLRAMEDLRKGLGLLLGPGAEDLRQAIRAASMVDVIRRGERDVPLDLVIAHAHAGAWARAEHLAHLCERVRGVEAPIAVAEAALAAGRAARCRPMLELARERLAGIDWDVYQRSIDEAENVRFLLTVAGRPDGPAREDPDVRPRGNRAGHVESAGLLARMVALAVRLHRFAIARSLAALMWEHADQVALIDPSCFAALSHAALAATMTAGETDRARALLRRLHESLDDSVPAGRGQAALRRAAEAATLAGMDVARHAFARAIVVHPPDVPMAVDVDEILRRAAASPAEPTSILHVNEHDDFLIEQAYLCVAAEDMEGAARLIEAIASAGPIFSYEDQVAGVALAAAKKAPGSGSRRVLTAADAYVRRTRMTRTSRDWSSDHRPVAAITTAALCHGRERVQSEVGRRTGHLEPEVRGPLLSAVALGAGQAGDVRWALSLLDGLRHFDRSAVLNLARFLAPTVFWPRALALVAQLRASWETSAVVWSAVEPAVRLGDHDTIVELLEAYPGNPLWPGTDDLLCHVVATSARLGSLDLAWEFLSWIEGRSGRLAALTSLIVAASGDRREADLRPRLDEAAHLALHLSEPFSRAIAHGHVAKAALALNDGPAFERALGRARRGCRRVKGKGTRITVFLTLAQVMADAGRRAGADGFLSRAMSEMRSWSDTESRRVSAVQIASLAYAIGRADRARDAAAELLDRERESSGGLSYTLIEAAVSAGDEETARLLAEASTEDFRRPLFAPGEPFVRSRVAEAATFAQAGLWNLAKRVAQIAHPDTQPEILAGLAAASACGNPLLARRWLAQALTEHFSPAALAAACALDSRSGPVALDEVLLRAGAGPPLGATPAAKR</sequence>
<dbReference type="SUPFAM" id="SSF50494">
    <property type="entry name" value="Trypsin-like serine proteases"/>
    <property type="match status" value="1"/>
</dbReference>
<evidence type="ECO:0000313" key="2">
    <source>
        <dbReference type="Proteomes" id="UP001596004"/>
    </source>
</evidence>
<dbReference type="Pfam" id="PF13365">
    <property type="entry name" value="Trypsin_2"/>
    <property type="match status" value="1"/>
</dbReference>
<evidence type="ECO:0000313" key="1">
    <source>
        <dbReference type="EMBL" id="MFC4533377.1"/>
    </source>
</evidence>
<name>A0ABV9CKK1_9ACTN</name>
<accession>A0ABV9CKK1</accession>